<dbReference type="InterPro" id="IPR013087">
    <property type="entry name" value="Znf_C2H2_type"/>
</dbReference>
<evidence type="ECO:0000313" key="11">
    <source>
        <dbReference type="Proteomes" id="UP001338582"/>
    </source>
</evidence>
<keyword evidence="6" id="KW-0539">Nucleus</keyword>
<dbReference type="Proteomes" id="UP001338582">
    <property type="component" value="Chromosome 7"/>
</dbReference>
<accession>A0AAX4HGT3</accession>
<dbReference type="GO" id="GO:0000981">
    <property type="term" value="F:DNA-binding transcription factor activity, RNA polymerase II-specific"/>
    <property type="evidence" value="ECO:0007669"/>
    <property type="project" value="InterPro"/>
</dbReference>
<dbReference type="GO" id="GO:0000785">
    <property type="term" value="C:chromatin"/>
    <property type="evidence" value="ECO:0007669"/>
    <property type="project" value="TreeGrafter"/>
</dbReference>
<name>A0AAX4HGT3_9ASCO</name>
<dbReference type="AlphaFoldDB" id="A0AAX4HGT3"/>
<keyword evidence="3" id="KW-0677">Repeat</keyword>
<evidence type="ECO:0000256" key="5">
    <source>
        <dbReference type="ARBA" id="ARBA00022833"/>
    </source>
</evidence>
<evidence type="ECO:0000313" key="10">
    <source>
        <dbReference type="EMBL" id="WPK27699.1"/>
    </source>
</evidence>
<dbReference type="Gene3D" id="3.30.160.60">
    <property type="entry name" value="Classic Zinc Finger"/>
    <property type="match status" value="2"/>
</dbReference>
<keyword evidence="5" id="KW-0862">Zinc</keyword>
<gene>
    <name evidence="10" type="ORF">PUMCH_005096</name>
</gene>
<dbReference type="FunFam" id="3.30.160.60:FF:002343">
    <property type="entry name" value="Zinc finger protein 33A"/>
    <property type="match status" value="1"/>
</dbReference>
<sequence length="430" mass="46128">MSSKEIKPKRNSKGRVFQCTGFPNCSKLFTRSEHLARHRRKHTGERPFACSHCAKNFSRLDNLRQHKQTVHAYENYLDLRNGAEPPVRQTPNAKIPAAASPVQLQSSNSQSGPSLPSLVVTPSQDTAGNNHLSILLVLSALSSLMHLMQLSVLSPGQCPSINYSKSSALPRINDRMLLTPFLHPPFQAPTLLTPPMVDPLSGMPPAFAFGPSSDSMGYQHLQHSYIGNGSVDPMSGMQQPGYSGAWSPNYGAASSSSLRHSASLNQALVPMKPFGSYEQPQPIPLGLSRSDGGAPVAQGPLQGRAPFYDGAMKPYLAPSTQSPLSPLFRLSFGSMAQPSSKVNGCNYGPGNGVISQPSRPSLVVPTNLTPTISSATQLPSPMEPAAEIKKSSDITKQRRSWLQDMLNHADEAVSPNEESATISSQVALAS</sequence>
<feature type="region of interest" description="Disordered" evidence="8">
    <location>
        <begin position="280"/>
        <end position="301"/>
    </location>
</feature>
<evidence type="ECO:0000256" key="8">
    <source>
        <dbReference type="SAM" id="MobiDB-lite"/>
    </source>
</evidence>
<dbReference type="SMART" id="SM00355">
    <property type="entry name" value="ZnF_C2H2"/>
    <property type="match status" value="2"/>
</dbReference>
<dbReference type="KEGG" id="asau:88176155"/>
<evidence type="ECO:0000256" key="1">
    <source>
        <dbReference type="ARBA" id="ARBA00004123"/>
    </source>
</evidence>
<dbReference type="GeneID" id="88176155"/>
<evidence type="ECO:0000256" key="7">
    <source>
        <dbReference type="PROSITE-ProRule" id="PRU00042"/>
    </source>
</evidence>
<feature type="compositionally biased region" description="Low complexity" evidence="8">
    <location>
        <begin position="103"/>
        <end position="118"/>
    </location>
</feature>
<keyword evidence="11" id="KW-1185">Reference proteome</keyword>
<feature type="region of interest" description="Disordered" evidence="8">
    <location>
        <begin position="410"/>
        <end position="430"/>
    </location>
</feature>
<dbReference type="InterPro" id="IPR051059">
    <property type="entry name" value="VerF-like"/>
</dbReference>
<dbReference type="RefSeq" id="XP_062880076.1">
    <property type="nucleotide sequence ID" value="XM_063024006.1"/>
</dbReference>
<dbReference type="GO" id="GO:0005634">
    <property type="term" value="C:nucleus"/>
    <property type="evidence" value="ECO:0007669"/>
    <property type="project" value="UniProtKB-SubCell"/>
</dbReference>
<dbReference type="EMBL" id="CP138900">
    <property type="protein sequence ID" value="WPK27699.1"/>
    <property type="molecule type" value="Genomic_DNA"/>
</dbReference>
<dbReference type="SUPFAM" id="SSF57667">
    <property type="entry name" value="beta-beta-alpha zinc fingers"/>
    <property type="match status" value="1"/>
</dbReference>
<feature type="domain" description="C2H2-type" evidence="9">
    <location>
        <begin position="48"/>
        <end position="76"/>
    </location>
</feature>
<dbReference type="InterPro" id="IPR036236">
    <property type="entry name" value="Znf_C2H2_sf"/>
</dbReference>
<keyword evidence="4 7" id="KW-0863">Zinc-finger</keyword>
<feature type="region of interest" description="Disordered" evidence="8">
    <location>
        <begin position="97"/>
        <end position="119"/>
    </location>
</feature>
<feature type="compositionally biased region" description="Polar residues" evidence="8">
    <location>
        <begin position="416"/>
        <end position="430"/>
    </location>
</feature>
<protein>
    <recommendedName>
        <fullName evidence="9">C2H2-type domain-containing protein</fullName>
    </recommendedName>
</protein>
<dbReference type="GO" id="GO:0000978">
    <property type="term" value="F:RNA polymerase II cis-regulatory region sequence-specific DNA binding"/>
    <property type="evidence" value="ECO:0007669"/>
    <property type="project" value="InterPro"/>
</dbReference>
<evidence type="ECO:0000256" key="6">
    <source>
        <dbReference type="ARBA" id="ARBA00023242"/>
    </source>
</evidence>
<dbReference type="PANTHER" id="PTHR40626:SF11">
    <property type="entry name" value="ZINC FINGER PROTEIN YPR022C"/>
    <property type="match status" value="1"/>
</dbReference>
<evidence type="ECO:0000256" key="3">
    <source>
        <dbReference type="ARBA" id="ARBA00022737"/>
    </source>
</evidence>
<organism evidence="10 11">
    <name type="scientific">Australozyma saopauloensis</name>
    <dbReference type="NCBI Taxonomy" id="291208"/>
    <lineage>
        <taxon>Eukaryota</taxon>
        <taxon>Fungi</taxon>
        <taxon>Dikarya</taxon>
        <taxon>Ascomycota</taxon>
        <taxon>Saccharomycotina</taxon>
        <taxon>Pichiomycetes</taxon>
        <taxon>Metschnikowiaceae</taxon>
        <taxon>Australozyma</taxon>
    </lineage>
</organism>
<evidence type="ECO:0000256" key="2">
    <source>
        <dbReference type="ARBA" id="ARBA00022723"/>
    </source>
</evidence>
<evidence type="ECO:0000259" key="9">
    <source>
        <dbReference type="PROSITE" id="PS50157"/>
    </source>
</evidence>
<evidence type="ECO:0000256" key="4">
    <source>
        <dbReference type="ARBA" id="ARBA00022771"/>
    </source>
</evidence>
<reference evidence="10 11" key="1">
    <citation type="submission" date="2023-10" db="EMBL/GenBank/DDBJ databases">
        <title>Draft Genome Sequence of Candida saopaulonensis from a very Premature Infant with Sepsis.</title>
        <authorList>
            <person name="Ning Y."/>
            <person name="Dai R."/>
            <person name="Xiao M."/>
            <person name="Xu Y."/>
            <person name="Yan Q."/>
            <person name="Zhang L."/>
        </authorList>
    </citation>
    <scope>NUCLEOTIDE SEQUENCE [LARGE SCALE GENOMIC DNA]</scope>
    <source>
        <strain evidence="10 11">19XY460</strain>
    </source>
</reference>
<dbReference type="PROSITE" id="PS50157">
    <property type="entry name" value="ZINC_FINGER_C2H2_2"/>
    <property type="match status" value="2"/>
</dbReference>
<feature type="domain" description="C2H2-type" evidence="9">
    <location>
        <begin position="17"/>
        <end position="47"/>
    </location>
</feature>
<dbReference type="PROSITE" id="PS00028">
    <property type="entry name" value="ZINC_FINGER_C2H2_1"/>
    <property type="match status" value="1"/>
</dbReference>
<dbReference type="Pfam" id="PF00096">
    <property type="entry name" value="zf-C2H2"/>
    <property type="match status" value="2"/>
</dbReference>
<dbReference type="GO" id="GO:0008270">
    <property type="term" value="F:zinc ion binding"/>
    <property type="evidence" value="ECO:0007669"/>
    <property type="project" value="UniProtKB-KW"/>
</dbReference>
<dbReference type="PANTHER" id="PTHR40626">
    <property type="entry name" value="MIP31509P"/>
    <property type="match status" value="1"/>
</dbReference>
<comment type="subcellular location">
    <subcellularLocation>
        <location evidence="1">Nucleus</location>
    </subcellularLocation>
</comment>
<proteinExistence type="predicted"/>
<keyword evidence="2" id="KW-0479">Metal-binding</keyword>